<name>A0ABV0X3F2_9TELE</name>
<dbReference type="InterPro" id="IPR040687">
    <property type="entry name" value="DUF5586"/>
</dbReference>
<feature type="region of interest" description="Disordered" evidence="1">
    <location>
        <begin position="26"/>
        <end position="60"/>
    </location>
</feature>
<feature type="compositionally biased region" description="Low complexity" evidence="1">
    <location>
        <begin position="45"/>
        <end position="60"/>
    </location>
</feature>
<dbReference type="Proteomes" id="UP001444071">
    <property type="component" value="Unassembled WGS sequence"/>
</dbReference>
<protein>
    <submittedName>
        <fullName evidence="2">Uncharacterized protein</fullName>
    </submittedName>
</protein>
<organism evidence="2 3">
    <name type="scientific">Xenotaenia resolanae</name>
    <dbReference type="NCBI Taxonomy" id="208358"/>
    <lineage>
        <taxon>Eukaryota</taxon>
        <taxon>Metazoa</taxon>
        <taxon>Chordata</taxon>
        <taxon>Craniata</taxon>
        <taxon>Vertebrata</taxon>
        <taxon>Euteleostomi</taxon>
        <taxon>Actinopterygii</taxon>
        <taxon>Neopterygii</taxon>
        <taxon>Teleostei</taxon>
        <taxon>Neoteleostei</taxon>
        <taxon>Acanthomorphata</taxon>
        <taxon>Ovalentaria</taxon>
        <taxon>Atherinomorphae</taxon>
        <taxon>Cyprinodontiformes</taxon>
        <taxon>Goodeidae</taxon>
        <taxon>Xenotaenia</taxon>
    </lineage>
</organism>
<accession>A0ABV0X3F2</accession>
<keyword evidence="3" id="KW-1185">Reference proteome</keyword>
<gene>
    <name evidence="2" type="ORF">XENORESO_016099</name>
</gene>
<dbReference type="EMBL" id="JAHRIM010085347">
    <property type="protein sequence ID" value="MEQ2276229.1"/>
    <property type="molecule type" value="Genomic_DNA"/>
</dbReference>
<dbReference type="Pfam" id="PF17824">
    <property type="entry name" value="DUF5586"/>
    <property type="match status" value="1"/>
</dbReference>
<evidence type="ECO:0000256" key="1">
    <source>
        <dbReference type="SAM" id="MobiDB-lite"/>
    </source>
</evidence>
<sequence length="98" mass="11456">WSQDMLLLSFLTENKNTRREYSNFEKPWQITPKKPKKSKSDLAVSSISPPSPESKSLPRSVEYPSWDWRESRDFDELSHILQESKKLGKALESLSRSE</sequence>
<dbReference type="PANTHER" id="PTHR32000">
    <property type="entry name" value="SIMILAR TO HYPOTHETICAL PROTEIN"/>
    <property type="match status" value="1"/>
</dbReference>
<feature type="non-terminal residue" evidence="2">
    <location>
        <position position="1"/>
    </location>
</feature>
<comment type="caution">
    <text evidence="2">The sequence shown here is derived from an EMBL/GenBank/DDBJ whole genome shotgun (WGS) entry which is preliminary data.</text>
</comment>
<proteinExistence type="predicted"/>
<evidence type="ECO:0000313" key="3">
    <source>
        <dbReference type="Proteomes" id="UP001444071"/>
    </source>
</evidence>
<reference evidence="2 3" key="1">
    <citation type="submission" date="2021-06" db="EMBL/GenBank/DDBJ databases">
        <authorList>
            <person name="Palmer J.M."/>
        </authorList>
    </citation>
    <scope>NUCLEOTIDE SEQUENCE [LARGE SCALE GENOMIC DNA]</scope>
    <source>
        <strain evidence="2 3">XR_2019</strain>
        <tissue evidence="2">Muscle</tissue>
    </source>
</reference>
<evidence type="ECO:0000313" key="2">
    <source>
        <dbReference type="EMBL" id="MEQ2276229.1"/>
    </source>
</evidence>
<dbReference type="PANTHER" id="PTHR32000:SF3">
    <property type="entry name" value="RIKEN CDNA A830018L16 GENE"/>
    <property type="match status" value="1"/>
</dbReference>